<name>A0A168QMS1_ABSGL</name>
<dbReference type="EMBL" id="LT554419">
    <property type="protein sequence ID" value="SAM05127.1"/>
    <property type="molecule type" value="Genomic_DNA"/>
</dbReference>
<evidence type="ECO:0000256" key="5">
    <source>
        <dbReference type="SAM" id="MobiDB-lite"/>
    </source>
</evidence>
<proteinExistence type="predicted"/>
<dbReference type="InterPro" id="IPR003356">
    <property type="entry name" value="DNA_methylase_A-5"/>
</dbReference>
<dbReference type="PRINTS" id="PR00507">
    <property type="entry name" value="N12N6MTFRASE"/>
</dbReference>
<dbReference type="GO" id="GO:0008170">
    <property type="term" value="F:N-methyltransferase activity"/>
    <property type="evidence" value="ECO:0007669"/>
    <property type="project" value="InterPro"/>
</dbReference>
<dbReference type="OMA" id="YLYFMWI"/>
<keyword evidence="1" id="KW-0489">Methyltransferase</keyword>
<dbReference type="GO" id="GO:0009307">
    <property type="term" value="P:DNA restriction-modification system"/>
    <property type="evidence" value="ECO:0007669"/>
    <property type="project" value="UniProtKB-KW"/>
</dbReference>
<dbReference type="InParanoid" id="A0A168QMS1"/>
<evidence type="ECO:0000259" key="6">
    <source>
        <dbReference type="Pfam" id="PF02384"/>
    </source>
</evidence>
<dbReference type="OrthoDB" id="2441416at2759"/>
<dbReference type="GO" id="GO:0009007">
    <property type="term" value="F:site-specific DNA-methyltransferase (adenine-specific) activity"/>
    <property type="evidence" value="ECO:0007669"/>
    <property type="project" value="UniProtKB-EC"/>
</dbReference>
<dbReference type="Gene3D" id="3.40.50.150">
    <property type="entry name" value="Vaccinia Virus protein VP39"/>
    <property type="match status" value="1"/>
</dbReference>
<dbReference type="Proteomes" id="UP000078561">
    <property type="component" value="Unassembled WGS sequence"/>
</dbReference>
<sequence length="943" mass="108158">MIDPRFSPPTLPSVKLPLLTDSSSPPTIRSMAMPTPTHSPSRSIKRDHDMMTQEDSAPSIQTPDLVPQEMDTVGAQRVIDVLGGMLKQVKSDTWYKLLQQQNKTVHEIPTIPLLAINTFLYQVQEDATTPSDYHAADIYCSMTGFMAIYLALIQLVFHDLMGDTSPITNPFDDYMGLFACGDDVASSRDDLFTWYHWQHRPQLVADLQQRLQHVGCQQFRSLALIDTVLTRFYTTHLLQPVAQQHQKDHGQFYTPQSVVRFMWSLCSGTTTKSPPPRVFDPCMGIGAFLCDYLTRLTDRTKDQVDLWNNGPALQTMLAQLPESIWGVEIDPFAFKLGKLNIMVHMFPLYQRCCALNNGPLPQGFSIGRLSLFRNDTLRLDLNANLYTTKDTTWEQQQLLRLRDPSQLVFDYIVTNPPYMIRKTGFLTDPDKALYDDRYLGGKGTQALLDLFQFEPYKVWNKVQTDSLIFRICKRQQEMDAKISTYKREVMFLRHLSRKATLAEILNDYSRFDRRHLDSQNPLIKYKFTSTDDLDLLHTTMHDSFAHLSPTSAVSDQLMELTRGYPSLCDDGSAAPLVWHRGPNTNPVYALVVRTQWALDTFGRDSFEKWLRPVIYWNGKSSSSSPLRPPRDDPSGDDPSSSATAPISKGKEIRFWAHRDSMRLTKKENSPAEAYVEFDGKTQGDDSFYSMILVDKEDAAALDKTSPLYRYLHDARLALQPGQTDKELAWCHYNKCGVHVPVKLVHPINFGYFSRTQPRQRFFMDRHRRCVTNQCMYFTIKDRQFYTTMDKALMMTTTTTMAWENYYLGIVNSSIIQFFIRAHCYYDQQGRTRFFGKHMAKIPHAPPMLHHVDLMDSHITQLTAARRLIYAMIRQAEPLRSVMEKVRNCTWDLSPVDRQRLEQVAPSCGDGDGELEILVQRGGGTLADQMVRFLWDSSPSSVPA</sequence>
<dbReference type="InterPro" id="IPR002052">
    <property type="entry name" value="DNA_methylase_N6_adenine_CS"/>
</dbReference>
<dbReference type="GO" id="GO:0032259">
    <property type="term" value="P:methylation"/>
    <property type="evidence" value="ECO:0007669"/>
    <property type="project" value="UniProtKB-KW"/>
</dbReference>
<keyword evidence="4" id="KW-0680">Restriction system</keyword>
<feature type="compositionally biased region" description="Polar residues" evidence="5">
    <location>
        <begin position="53"/>
        <end position="62"/>
    </location>
</feature>
<accession>A0A168QMS1</accession>
<feature type="compositionally biased region" description="Pro residues" evidence="5">
    <location>
        <begin position="1"/>
        <end position="11"/>
    </location>
</feature>
<dbReference type="Pfam" id="PF02384">
    <property type="entry name" value="N6_Mtase"/>
    <property type="match status" value="1"/>
</dbReference>
<dbReference type="AlphaFoldDB" id="A0A168QMS1"/>
<keyword evidence="8" id="KW-1185">Reference proteome</keyword>
<gene>
    <name evidence="7" type="primary">ABSGL_10993.1 scaffold 12038</name>
</gene>
<evidence type="ECO:0000313" key="8">
    <source>
        <dbReference type="Proteomes" id="UP000078561"/>
    </source>
</evidence>
<feature type="region of interest" description="Disordered" evidence="5">
    <location>
        <begin position="1"/>
        <end position="64"/>
    </location>
</feature>
<evidence type="ECO:0000256" key="4">
    <source>
        <dbReference type="ARBA" id="ARBA00022747"/>
    </source>
</evidence>
<evidence type="ECO:0000256" key="3">
    <source>
        <dbReference type="ARBA" id="ARBA00022691"/>
    </source>
</evidence>
<dbReference type="PANTHER" id="PTHR33841">
    <property type="entry name" value="DNA METHYLTRANSFERASE YEEA-RELATED"/>
    <property type="match status" value="1"/>
</dbReference>
<dbReference type="PANTHER" id="PTHR33841:SF5">
    <property type="entry name" value="DNA METHYLASE (MODIFICATION METHYLASE) (METHYLTRANSFERASE)-RELATED"/>
    <property type="match status" value="1"/>
</dbReference>
<feature type="domain" description="DNA methylase adenine-specific" evidence="6">
    <location>
        <begin position="236"/>
        <end position="344"/>
    </location>
</feature>
<dbReference type="SUPFAM" id="SSF53335">
    <property type="entry name" value="S-adenosyl-L-methionine-dependent methyltransferases"/>
    <property type="match status" value="1"/>
</dbReference>
<reference evidence="7" key="1">
    <citation type="submission" date="2016-04" db="EMBL/GenBank/DDBJ databases">
        <authorList>
            <person name="Evans L.H."/>
            <person name="Alamgir A."/>
            <person name="Owens N."/>
            <person name="Weber N.D."/>
            <person name="Virtaneva K."/>
            <person name="Barbian K."/>
            <person name="Babar A."/>
            <person name="Rosenke K."/>
        </authorList>
    </citation>
    <scope>NUCLEOTIDE SEQUENCE [LARGE SCALE GENOMIC DNA]</scope>
    <source>
        <strain evidence="7">CBS 101.48</strain>
    </source>
</reference>
<evidence type="ECO:0000256" key="2">
    <source>
        <dbReference type="ARBA" id="ARBA00022679"/>
    </source>
</evidence>
<organism evidence="7">
    <name type="scientific">Absidia glauca</name>
    <name type="common">Pin mould</name>
    <dbReference type="NCBI Taxonomy" id="4829"/>
    <lineage>
        <taxon>Eukaryota</taxon>
        <taxon>Fungi</taxon>
        <taxon>Fungi incertae sedis</taxon>
        <taxon>Mucoromycota</taxon>
        <taxon>Mucoromycotina</taxon>
        <taxon>Mucoromycetes</taxon>
        <taxon>Mucorales</taxon>
        <taxon>Cunninghamellaceae</taxon>
        <taxon>Absidia</taxon>
    </lineage>
</organism>
<protein>
    <recommendedName>
        <fullName evidence="6">DNA methylase adenine-specific domain-containing protein</fullName>
    </recommendedName>
</protein>
<dbReference type="InterPro" id="IPR029063">
    <property type="entry name" value="SAM-dependent_MTases_sf"/>
</dbReference>
<dbReference type="PROSITE" id="PS00092">
    <property type="entry name" value="N6_MTASE"/>
    <property type="match status" value="1"/>
</dbReference>
<keyword evidence="3" id="KW-0949">S-adenosyl-L-methionine</keyword>
<dbReference type="GO" id="GO:0003677">
    <property type="term" value="F:DNA binding"/>
    <property type="evidence" value="ECO:0007669"/>
    <property type="project" value="InterPro"/>
</dbReference>
<evidence type="ECO:0000313" key="7">
    <source>
        <dbReference type="EMBL" id="SAM05127.1"/>
    </source>
</evidence>
<evidence type="ECO:0000256" key="1">
    <source>
        <dbReference type="ARBA" id="ARBA00022603"/>
    </source>
</evidence>
<dbReference type="InterPro" id="IPR050953">
    <property type="entry name" value="N4_N6_ade-DNA_methylase"/>
</dbReference>
<keyword evidence="2" id="KW-0808">Transferase</keyword>
<feature type="region of interest" description="Disordered" evidence="5">
    <location>
        <begin position="620"/>
        <end position="645"/>
    </location>
</feature>